<dbReference type="PROSITE" id="PS50949">
    <property type="entry name" value="HTH_GNTR"/>
    <property type="match status" value="1"/>
</dbReference>
<dbReference type="EMBL" id="JFKE01000008">
    <property type="protein sequence ID" value="KAJ54375.1"/>
    <property type="molecule type" value="Genomic_DNA"/>
</dbReference>
<evidence type="ECO:0000256" key="1">
    <source>
        <dbReference type="ARBA" id="ARBA00023015"/>
    </source>
</evidence>
<keyword evidence="2" id="KW-0238">DNA-binding</keyword>
<dbReference type="SMART" id="SM00895">
    <property type="entry name" value="FCD"/>
    <property type="match status" value="1"/>
</dbReference>
<dbReference type="InterPro" id="IPR036390">
    <property type="entry name" value="WH_DNA-bd_sf"/>
</dbReference>
<dbReference type="SUPFAM" id="SSF46785">
    <property type="entry name" value="Winged helix' DNA-binding domain"/>
    <property type="match status" value="1"/>
</dbReference>
<comment type="caution">
    <text evidence="5">The sequence shown here is derived from an EMBL/GenBank/DDBJ whole genome shotgun (WGS) entry which is preliminary data.</text>
</comment>
<dbReference type="CDD" id="cd07377">
    <property type="entry name" value="WHTH_GntR"/>
    <property type="match status" value="1"/>
</dbReference>
<accession>A0A037ZHW2</accession>
<evidence type="ECO:0000313" key="6">
    <source>
        <dbReference type="Proteomes" id="UP000026249"/>
    </source>
</evidence>
<keyword evidence="6" id="KW-1185">Reference proteome</keyword>
<dbReference type="AlphaFoldDB" id="A0A037ZHW2"/>
<dbReference type="PANTHER" id="PTHR43537">
    <property type="entry name" value="TRANSCRIPTIONAL REGULATOR, GNTR FAMILY"/>
    <property type="match status" value="1"/>
</dbReference>
<dbReference type="InterPro" id="IPR000524">
    <property type="entry name" value="Tscrpt_reg_HTH_GntR"/>
</dbReference>
<sequence length="252" mass="28110">MIDENVLQPLHTEPAYKLAARTMRERILNGDIKVGEVLPSELALADLLQVNRSTVREAIRLLEENGIVSRKPGGKKLFVSIPKSTDLSGPITGAMILQKVTLNELFRTMHVLEPAIARDAALYASPEQIAALEANLAQTEAQAGDDAMLSELDIAFHNLMSEACNNRAILLSRQPISELFYPAFDAVMKRLNAGERMLAAHRHIVDAIRARDPKTAEDWMRRHIEDFRRGYELANLDIDLPIARLPRSGTED</sequence>
<dbReference type="PANTHER" id="PTHR43537:SF5">
    <property type="entry name" value="UXU OPERON TRANSCRIPTIONAL REGULATOR"/>
    <property type="match status" value="1"/>
</dbReference>
<dbReference type="Pfam" id="PF07729">
    <property type="entry name" value="FCD"/>
    <property type="match status" value="1"/>
</dbReference>
<organism evidence="5 6">
    <name type="scientific">Actibacterium mucosum KCTC 23349</name>
    <dbReference type="NCBI Taxonomy" id="1454373"/>
    <lineage>
        <taxon>Bacteria</taxon>
        <taxon>Pseudomonadati</taxon>
        <taxon>Pseudomonadota</taxon>
        <taxon>Alphaproteobacteria</taxon>
        <taxon>Rhodobacterales</taxon>
        <taxon>Roseobacteraceae</taxon>
        <taxon>Actibacterium</taxon>
    </lineage>
</organism>
<dbReference type="PRINTS" id="PR00035">
    <property type="entry name" value="HTHGNTR"/>
</dbReference>
<dbReference type="STRING" id="1454373.ACMU_18280"/>
<keyword evidence="1" id="KW-0805">Transcription regulation</keyword>
<dbReference type="Pfam" id="PF00392">
    <property type="entry name" value="GntR"/>
    <property type="match status" value="1"/>
</dbReference>
<dbReference type="GO" id="GO:0003700">
    <property type="term" value="F:DNA-binding transcription factor activity"/>
    <property type="evidence" value="ECO:0007669"/>
    <property type="project" value="InterPro"/>
</dbReference>
<dbReference type="RefSeq" id="WP_035261668.1">
    <property type="nucleotide sequence ID" value="NZ_JFKE01000008.1"/>
</dbReference>
<evidence type="ECO:0000259" key="4">
    <source>
        <dbReference type="PROSITE" id="PS50949"/>
    </source>
</evidence>
<feature type="domain" description="HTH gntR-type" evidence="4">
    <location>
        <begin position="13"/>
        <end position="82"/>
    </location>
</feature>
<dbReference type="InterPro" id="IPR011711">
    <property type="entry name" value="GntR_C"/>
</dbReference>
<evidence type="ECO:0000313" key="5">
    <source>
        <dbReference type="EMBL" id="KAJ54375.1"/>
    </source>
</evidence>
<dbReference type="GO" id="GO:0003677">
    <property type="term" value="F:DNA binding"/>
    <property type="evidence" value="ECO:0007669"/>
    <property type="project" value="UniProtKB-KW"/>
</dbReference>
<dbReference type="InterPro" id="IPR008920">
    <property type="entry name" value="TF_FadR/GntR_C"/>
</dbReference>
<keyword evidence="3" id="KW-0804">Transcription</keyword>
<gene>
    <name evidence="5" type="ORF">ACMU_18280</name>
</gene>
<dbReference type="InterPro" id="IPR036388">
    <property type="entry name" value="WH-like_DNA-bd_sf"/>
</dbReference>
<dbReference type="SUPFAM" id="SSF48008">
    <property type="entry name" value="GntR ligand-binding domain-like"/>
    <property type="match status" value="1"/>
</dbReference>
<reference evidence="5 6" key="1">
    <citation type="submission" date="2014-03" db="EMBL/GenBank/DDBJ databases">
        <title>Draft Genome Sequence of Actibacterium mucosum KCTC 23349, a Marine Alphaproteobacterium with Complex Ionic Requirements Isolated from Mediterranean Seawater at Malvarrosa Beach, Valencia, Spain.</title>
        <authorList>
            <person name="Arahal D.R."/>
            <person name="Shao Z."/>
            <person name="Lai Q."/>
            <person name="Pujalte M.J."/>
        </authorList>
    </citation>
    <scope>NUCLEOTIDE SEQUENCE [LARGE SCALE GENOMIC DNA]</scope>
    <source>
        <strain evidence="5 6">KCTC 23349</strain>
    </source>
</reference>
<dbReference type="SMART" id="SM00345">
    <property type="entry name" value="HTH_GNTR"/>
    <property type="match status" value="1"/>
</dbReference>
<evidence type="ECO:0000256" key="3">
    <source>
        <dbReference type="ARBA" id="ARBA00023163"/>
    </source>
</evidence>
<dbReference type="Proteomes" id="UP000026249">
    <property type="component" value="Unassembled WGS sequence"/>
</dbReference>
<dbReference type="Gene3D" id="1.20.120.530">
    <property type="entry name" value="GntR ligand-binding domain-like"/>
    <property type="match status" value="1"/>
</dbReference>
<dbReference type="Gene3D" id="1.10.10.10">
    <property type="entry name" value="Winged helix-like DNA-binding domain superfamily/Winged helix DNA-binding domain"/>
    <property type="match status" value="1"/>
</dbReference>
<proteinExistence type="predicted"/>
<protein>
    <recommendedName>
        <fullName evidence="4">HTH gntR-type domain-containing protein</fullName>
    </recommendedName>
</protein>
<evidence type="ECO:0000256" key="2">
    <source>
        <dbReference type="ARBA" id="ARBA00023125"/>
    </source>
</evidence>
<name>A0A037ZHW2_9RHOB</name>